<name>A0A9Q0PMM2_9ROSI</name>
<dbReference type="AlphaFoldDB" id="A0A9Q0PMM2"/>
<reference evidence="1" key="1">
    <citation type="submission" date="2022-11" db="EMBL/GenBank/DDBJ databases">
        <authorList>
            <person name="Hyden B.L."/>
            <person name="Feng K."/>
            <person name="Yates T."/>
            <person name="Jawdy S."/>
            <person name="Smart L.B."/>
            <person name="Muchero W."/>
        </authorList>
    </citation>
    <scope>NUCLEOTIDE SEQUENCE</scope>
    <source>
        <tissue evidence="1">Shoot tip</tissue>
    </source>
</reference>
<dbReference type="EMBL" id="JAPFFM010000018">
    <property type="protein sequence ID" value="KAJ6691045.1"/>
    <property type="molecule type" value="Genomic_DNA"/>
</dbReference>
<sequence length="186" mass="21338">MEQLVYKNFQVIKEFEEHFFDFRKQDWNRSFIIETLLGQFDDVFKEGKMLADQFESAVKQRSQTRDSSEEVGYNSGNNNQLEADFDSALKKAHNLVMEALEKQISPGDGGFLSEESLENISSWEYLFKSSVQGLNVEELCDILLNIIICAKKLVDQSGSETCPYFFSHWKVFSASSYTFGANIGFL</sequence>
<comment type="caution">
    <text evidence="1">The sequence shown here is derived from an EMBL/GenBank/DDBJ whole genome shotgun (WGS) entry which is preliminary data.</text>
</comment>
<reference evidence="1" key="2">
    <citation type="journal article" date="2023" name="Int. J. Mol. Sci.">
        <title>De Novo Assembly and Annotation of 11 Diverse Shrub Willow (Salix) Genomes Reveals Novel Gene Organization in Sex-Linked Regions.</title>
        <authorList>
            <person name="Hyden B."/>
            <person name="Feng K."/>
            <person name="Yates T.B."/>
            <person name="Jawdy S."/>
            <person name="Cereghino C."/>
            <person name="Smart L.B."/>
            <person name="Muchero W."/>
        </authorList>
    </citation>
    <scope>NUCLEOTIDE SEQUENCE</scope>
    <source>
        <tissue evidence="1">Shoot tip</tissue>
    </source>
</reference>
<accession>A0A9Q0PMM2</accession>
<evidence type="ECO:0000313" key="1">
    <source>
        <dbReference type="EMBL" id="KAJ6691045.1"/>
    </source>
</evidence>
<keyword evidence="2" id="KW-1185">Reference proteome</keyword>
<gene>
    <name evidence="1" type="ORF">OIU74_015681</name>
</gene>
<protein>
    <submittedName>
        <fullName evidence="1">Uncharacterized protein</fullName>
    </submittedName>
</protein>
<dbReference type="Proteomes" id="UP001151752">
    <property type="component" value="Chromosome 17"/>
</dbReference>
<proteinExistence type="predicted"/>
<evidence type="ECO:0000313" key="2">
    <source>
        <dbReference type="Proteomes" id="UP001151752"/>
    </source>
</evidence>
<organism evidence="1 2">
    <name type="scientific">Salix koriyanagi</name>
    <dbReference type="NCBI Taxonomy" id="2511006"/>
    <lineage>
        <taxon>Eukaryota</taxon>
        <taxon>Viridiplantae</taxon>
        <taxon>Streptophyta</taxon>
        <taxon>Embryophyta</taxon>
        <taxon>Tracheophyta</taxon>
        <taxon>Spermatophyta</taxon>
        <taxon>Magnoliopsida</taxon>
        <taxon>eudicotyledons</taxon>
        <taxon>Gunneridae</taxon>
        <taxon>Pentapetalae</taxon>
        <taxon>rosids</taxon>
        <taxon>fabids</taxon>
        <taxon>Malpighiales</taxon>
        <taxon>Salicaceae</taxon>
        <taxon>Saliceae</taxon>
        <taxon>Salix</taxon>
    </lineage>
</organism>